<keyword evidence="5" id="KW-1185">Reference proteome</keyword>
<dbReference type="PANTHER" id="PTHR43662">
    <property type="match status" value="1"/>
</dbReference>
<keyword evidence="2" id="KW-0732">Signal</keyword>
<feature type="chain" id="PRO_5021337212" description="WSC domain-containing protein" evidence="2">
    <location>
        <begin position="24"/>
        <end position="655"/>
    </location>
</feature>
<dbReference type="Pfam" id="PF01822">
    <property type="entry name" value="WSC"/>
    <property type="match status" value="1"/>
</dbReference>
<evidence type="ECO:0000259" key="3">
    <source>
        <dbReference type="PROSITE" id="PS51212"/>
    </source>
</evidence>
<gene>
    <name evidence="4" type="ORF">BELL_0706g00010</name>
</gene>
<dbReference type="PANTHER" id="PTHR43662:SF3">
    <property type="entry name" value="DOMAIN PROTEIN, PUTATIVE (AFU_ORTHOLOGUE AFUA_6G11970)-RELATED"/>
    <property type="match status" value="1"/>
</dbReference>
<evidence type="ECO:0000256" key="1">
    <source>
        <dbReference type="SAM" id="MobiDB-lite"/>
    </source>
</evidence>
<evidence type="ECO:0000256" key="2">
    <source>
        <dbReference type="SAM" id="SignalP"/>
    </source>
</evidence>
<name>A0A4Z1JG78_9HELO</name>
<feature type="compositionally biased region" description="Low complexity" evidence="1">
    <location>
        <begin position="501"/>
        <end position="525"/>
    </location>
</feature>
<feature type="compositionally biased region" description="Basic and acidic residues" evidence="1">
    <location>
        <begin position="480"/>
        <end position="494"/>
    </location>
</feature>
<reference evidence="4 5" key="1">
    <citation type="submission" date="2017-12" db="EMBL/GenBank/DDBJ databases">
        <title>Comparative genomics of Botrytis spp.</title>
        <authorList>
            <person name="Valero-Jimenez C.A."/>
            <person name="Tapia P."/>
            <person name="Veloso J."/>
            <person name="Silva-Moreno E."/>
            <person name="Staats M."/>
            <person name="Valdes J.H."/>
            <person name="Van Kan J.A.L."/>
        </authorList>
    </citation>
    <scope>NUCLEOTIDE SEQUENCE [LARGE SCALE GENOMIC DNA]</scope>
    <source>
        <strain evidence="4 5">Be9601</strain>
    </source>
</reference>
<dbReference type="STRING" id="278938.A0A4Z1JG78"/>
<dbReference type="Proteomes" id="UP000297229">
    <property type="component" value="Unassembled WGS sequence"/>
</dbReference>
<sequence>MQTNTLLQLALCLLTINVNPALAFWRLPCQNPIVVERSDPVVSPGSVAGHVHTIMGGNGFGFTMNYASTQASTCTSCTVTKDLSNYWTPTLYYRSQNGSFISVGQNGGVTVYYLQRSDPLDPEYSKGLLAFPEGFRMLAGNPYLRSYNASSLEQQAVTYVCLGTDKAQTNGFPNYPCPYGLRTQIFFPSCWDGKNLDSPDHKSHMAYPSLSDSGHCPSTHPKRLVSIFYEIIWNTPDFADKWYGDSQPFVWSMGDPTGYGFHGDFVNGWDVPTLQKAVNECTDESGVIEKCPVFKLTTNEVANGCRIPPSVHEQISGVLPKLPGCNEVQSGPGNASPQSGCGATTTIGTPMWPYTDVTKSKSFAYMGCGFDTPGQPRTLQGDSLQDITGMTIEKCIDYCNSKGFSIAGLEYSTQCFCDNKMLAGRDPVPGLMGGCTMPCSGNDKQICGDAGLVSLYKKCPNSNNCTNIQYPVNTGPKKRKSEERRERRQKRDSEYVCPSKSVLASSSHTSVSPSGSGSGSGSPVSSSFSSFSSSSAFLSTHSPASSTSPKSTPAVSNLGNSMLSAPTNHSPASTQASSVSTADPVGPSVKPLASTHASSASTADPAGPSGKPPVGSNLKSCNKETKASSLSPASGIKVTTVIATTTSFTTVTATA</sequence>
<feature type="compositionally biased region" description="Low complexity" evidence="1">
    <location>
        <begin position="593"/>
        <end position="603"/>
    </location>
</feature>
<dbReference type="InterPro" id="IPR002889">
    <property type="entry name" value="WSC_carb-bd"/>
</dbReference>
<dbReference type="EMBL" id="PQXM01000704">
    <property type="protein sequence ID" value="TGO70550.1"/>
    <property type="molecule type" value="Genomic_DNA"/>
</dbReference>
<feature type="compositionally biased region" description="Polar residues" evidence="1">
    <location>
        <begin position="557"/>
        <end position="581"/>
    </location>
</feature>
<dbReference type="InterPro" id="IPR018535">
    <property type="entry name" value="DUF1996"/>
</dbReference>
<feature type="region of interest" description="Disordered" evidence="1">
    <location>
        <begin position="470"/>
        <end position="525"/>
    </location>
</feature>
<feature type="compositionally biased region" description="Low complexity" evidence="1">
    <location>
        <begin position="538"/>
        <end position="556"/>
    </location>
</feature>
<feature type="domain" description="WSC" evidence="3">
    <location>
        <begin position="362"/>
        <end position="459"/>
    </location>
</feature>
<organism evidence="4 5">
    <name type="scientific">Botrytis elliptica</name>
    <dbReference type="NCBI Taxonomy" id="278938"/>
    <lineage>
        <taxon>Eukaryota</taxon>
        <taxon>Fungi</taxon>
        <taxon>Dikarya</taxon>
        <taxon>Ascomycota</taxon>
        <taxon>Pezizomycotina</taxon>
        <taxon>Leotiomycetes</taxon>
        <taxon>Helotiales</taxon>
        <taxon>Sclerotiniaceae</taxon>
        <taxon>Botrytis</taxon>
    </lineage>
</organism>
<comment type="caution">
    <text evidence="4">The sequence shown here is derived from an EMBL/GenBank/DDBJ whole genome shotgun (WGS) entry which is preliminary data.</text>
</comment>
<proteinExistence type="predicted"/>
<dbReference type="Pfam" id="PF09362">
    <property type="entry name" value="DUF1996"/>
    <property type="match status" value="1"/>
</dbReference>
<evidence type="ECO:0000313" key="4">
    <source>
        <dbReference type="EMBL" id="TGO70550.1"/>
    </source>
</evidence>
<protein>
    <recommendedName>
        <fullName evidence="3">WSC domain-containing protein</fullName>
    </recommendedName>
</protein>
<evidence type="ECO:0000313" key="5">
    <source>
        <dbReference type="Proteomes" id="UP000297229"/>
    </source>
</evidence>
<feature type="region of interest" description="Disordered" evidence="1">
    <location>
        <begin position="538"/>
        <end position="636"/>
    </location>
</feature>
<dbReference type="SMART" id="SM00321">
    <property type="entry name" value="WSC"/>
    <property type="match status" value="1"/>
</dbReference>
<feature type="signal peptide" evidence="2">
    <location>
        <begin position="1"/>
        <end position="23"/>
    </location>
</feature>
<dbReference type="AlphaFoldDB" id="A0A4Z1JG78"/>
<accession>A0A4Z1JG78</accession>
<dbReference type="PROSITE" id="PS51212">
    <property type="entry name" value="WSC"/>
    <property type="match status" value="1"/>
</dbReference>